<comment type="catalytic activity">
    <reaction evidence="4">
        <text>L-proline + NADP(+) = (S)-1-pyrroline-5-carboxylate + NADPH + 2 H(+)</text>
        <dbReference type="Rhea" id="RHEA:14109"/>
        <dbReference type="ChEBI" id="CHEBI:15378"/>
        <dbReference type="ChEBI" id="CHEBI:17388"/>
        <dbReference type="ChEBI" id="CHEBI:57783"/>
        <dbReference type="ChEBI" id="CHEBI:58349"/>
        <dbReference type="ChEBI" id="CHEBI:60039"/>
        <dbReference type="EC" id="1.5.1.2"/>
    </reaction>
</comment>
<organism evidence="9 10">
    <name type="scientific">Chelatococcus reniformis</name>
    <dbReference type="NCBI Taxonomy" id="1494448"/>
    <lineage>
        <taxon>Bacteria</taxon>
        <taxon>Pseudomonadati</taxon>
        <taxon>Pseudomonadota</taxon>
        <taxon>Alphaproteobacteria</taxon>
        <taxon>Hyphomicrobiales</taxon>
        <taxon>Chelatococcaceae</taxon>
        <taxon>Chelatococcus</taxon>
    </lineage>
</organism>
<dbReference type="InterPro" id="IPR000304">
    <property type="entry name" value="Pyrroline-COOH_reductase"/>
</dbReference>
<evidence type="ECO:0000256" key="3">
    <source>
        <dbReference type="ARBA" id="ARBA00023002"/>
    </source>
</evidence>
<evidence type="ECO:0000256" key="2">
    <source>
        <dbReference type="ARBA" id="ARBA00022857"/>
    </source>
</evidence>
<comment type="caution">
    <text evidence="9">The sequence shown here is derived from an EMBL/GenBank/DDBJ whole genome shotgun (WGS) entry which is preliminary data.</text>
</comment>
<evidence type="ECO:0000313" key="10">
    <source>
        <dbReference type="Proteomes" id="UP000637002"/>
    </source>
</evidence>
<dbReference type="GO" id="GO:0004735">
    <property type="term" value="F:pyrroline-5-carboxylate reductase activity"/>
    <property type="evidence" value="ECO:0007669"/>
    <property type="project" value="UniProtKB-UniRule"/>
</dbReference>
<dbReference type="InterPro" id="IPR008927">
    <property type="entry name" value="6-PGluconate_DH-like_C_sf"/>
</dbReference>
<gene>
    <name evidence="4 9" type="primary">proC</name>
    <name evidence="9" type="ORF">GCM10010994_42910</name>
</gene>
<dbReference type="EC" id="1.5.1.2" evidence="4 5"/>
<dbReference type="EMBL" id="BMGG01000008">
    <property type="protein sequence ID" value="GGC80338.1"/>
    <property type="molecule type" value="Genomic_DNA"/>
</dbReference>
<keyword evidence="4" id="KW-0963">Cytoplasm</keyword>
<keyword evidence="2 4" id="KW-0521">NADP</keyword>
<dbReference type="Proteomes" id="UP000637002">
    <property type="component" value="Unassembled WGS sequence"/>
</dbReference>
<evidence type="ECO:0000259" key="8">
    <source>
        <dbReference type="Pfam" id="PF14748"/>
    </source>
</evidence>
<dbReference type="PIRSF" id="PIRSF000193">
    <property type="entry name" value="Pyrrol-5-carb_rd"/>
    <property type="match status" value="1"/>
</dbReference>
<dbReference type="InterPro" id="IPR028939">
    <property type="entry name" value="P5C_Rdtase_cat_N"/>
</dbReference>
<dbReference type="RefSeq" id="WP_188611226.1">
    <property type="nucleotide sequence ID" value="NZ_BMGG01000008.1"/>
</dbReference>
<dbReference type="SUPFAM" id="SSF51735">
    <property type="entry name" value="NAD(P)-binding Rossmann-fold domains"/>
    <property type="match status" value="1"/>
</dbReference>
<dbReference type="NCBIfam" id="TIGR00112">
    <property type="entry name" value="proC"/>
    <property type="match status" value="1"/>
</dbReference>
<comment type="similarity">
    <text evidence="1 4">Belongs to the pyrroline-5-carboxylate reductase family.</text>
</comment>
<dbReference type="GO" id="GO:0055129">
    <property type="term" value="P:L-proline biosynthetic process"/>
    <property type="evidence" value="ECO:0007669"/>
    <property type="project" value="UniProtKB-UniRule"/>
</dbReference>
<dbReference type="Gene3D" id="3.40.50.720">
    <property type="entry name" value="NAD(P)-binding Rossmann-like Domain"/>
    <property type="match status" value="1"/>
</dbReference>
<dbReference type="InterPro" id="IPR029036">
    <property type="entry name" value="P5CR_dimer"/>
</dbReference>
<feature type="domain" description="Pyrroline-5-carboxylate reductase dimerisation" evidence="8">
    <location>
        <begin position="165"/>
        <end position="270"/>
    </location>
</feature>
<evidence type="ECO:0000259" key="7">
    <source>
        <dbReference type="Pfam" id="PF03807"/>
    </source>
</evidence>
<protein>
    <recommendedName>
        <fullName evidence="4 5">Pyrroline-5-carboxylate reductase</fullName>
        <shortName evidence="4">P5C reductase</shortName>
        <shortName evidence="4">P5CR</shortName>
        <ecNumber evidence="4 5">1.5.1.2</ecNumber>
    </recommendedName>
    <alternativeName>
        <fullName evidence="4">PCA reductase</fullName>
    </alternativeName>
</protein>
<keyword evidence="4" id="KW-0028">Amino-acid biosynthesis</keyword>
<comment type="catalytic activity">
    <reaction evidence="4">
        <text>L-proline + NAD(+) = (S)-1-pyrroline-5-carboxylate + NADH + 2 H(+)</text>
        <dbReference type="Rhea" id="RHEA:14105"/>
        <dbReference type="ChEBI" id="CHEBI:15378"/>
        <dbReference type="ChEBI" id="CHEBI:17388"/>
        <dbReference type="ChEBI" id="CHEBI:57540"/>
        <dbReference type="ChEBI" id="CHEBI:57945"/>
        <dbReference type="ChEBI" id="CHEBI:60039"/>
        <dbReference type="EC" id="1.5.1.2"/>
    </reaction>
</comment>
<dbReference type="InterPro" id="IPR036291">
    <property type="entry name" value="NAD(P)-bd_dom_sf"/>
</dbReference>
<evidence type="ECO:0000256" key="5">
    <source>
        <dbReference type="NCBIfam" id="TIGR00112"/>
    </source>
</evidence>
<dbReference type="AlphaFoldDB" id="A0A916XK69"/>
<dbReference type="SUPFAM" id="SSF48179">
    <property type="entry name" value="6-phosphogluconate dehydrogenase C-terminal domain-like"/>
    <property type="match status" value="1"/>
</dbReference>
<dbReference type="Pfam" id="PF03807">
    <property type="entry name" value="F420_oxidored"/>
    <property type="match status" value="1"/>
</dbReference>
<name>A0A916XK69_9HYPH</name>
<keyword evidence="10" id="KW-1185">Reference proteome</keyword>
<reference evidence="9" key="1">
    <citation type="journal article" date="2014" name="Int. J. Syst. Evol. Microbiol.">
        <title>Complete genome sequence of Corynebacterium casei LMG S-19264T (=DSM 44701T), isolated from a smear-ripened cheese.</title>
        <authorList>
            <consortium name="US DOE Joint Genome Institute (JGI-PGF)"/>
            <person name="Walter F."/>
            <person name="Albersmeier A."/>
            <person name="Kalinowski J."/>
            <person name="Ruckert C."/>
        </authorList>
    </citation>
    <scope>NUCLEOTIDE SEQUENCE</scope>
    <source>
        <strain evidence="9">CGMCC 1.12919</strain>
    </source>
</reference>
<dbReference type="GO" id="GO:0005737">
    <property type="term" value="C:cytoplasm"/>
    <property type="evidence" value="ECO:0007669"/>
    <property type="project" value="UniProtKB-SubCell"/>
</dbReference>
<comment type="subcellular location">
    <subcellularLocation>
        <location evidence="4">Cytoplasm</location>
    </subcellularLocation>
</comment>
<accession>A0A916XK69</accession>
<comment type="function">
    <text evidence="4">Catalyzes the reduction of 1-pyrroline-5-carboxylate (PCA) to L-proline.</text>
</comment>
<dbReference type="PANTHER" id="PTHR11645">
    <property type="entry name" value="PYRROLINE-5-CARBOXYLATE REDUCTASE"/>
    <property type="match status" value="1"/>
</dbReference>
<evidence type="ECO:0000256" key="1">
    <source>
        <dbReference type="ARBA" id="ARBA00005525"/>
    </source>
</evidence>
<proteinExistence type="inferred from homology"/>
<dbReference type="Gene3D" id="1.10.3730.10">
    <property type="entry name" value="ProC C-terminal domain-like"/>
    <property type="match status" value="1"/>
</dbReference>
<dbReference type="FunFam" id="1.10.3730.10:FF:000001">
    <property type="entry name" value="Pyrroline-5-carboxylate reductase"/>
    <property type="match status" value="1"/>
</dbReference>
<comment type="pathway">
    <text evidence="4">Amino-acid biosynthesis; L-proline biosynthesis; L-proline from L-glutamate 5-semialdehyde: step 1/1.</text>
</comment>
<sequence length="272" mass="27099">MQPLPSPLVLVGAGRMGGAMLNGWLEGGLAADATCVLEPHATEELRALCAARGIRLNPPVTTLPAPAALVLAIKPQMLADVAPELGGLVRAETLVVSILAGKRLDDLGSALPGARAVVRAMPNLAASIRRGITVAIANAAVTPAQRAAADGLLAAVGAVEWVEDEGLIDAVTAVSGSGPAYVFHLAEALAQAGRAAGLPQALADRLARETVVGAGELLARSAQDPAALREAVTSPGGTTAAALAVLMGANGLTPLLSDAVAAAARRSRELSG</sequence>
<reference evidence="9" key="2">
    <citation type="submission" date="2020-09" db="EMBL/GenBank/DDBJ databases">
        <authorList>
            <person name="Sun Q."/>
            <person name="Zhou Y."/>
        </authorList>
    </citation>
    <scope>NUCLEOTIDE SEQUENCE</scope>
    <source>
        <strain evidence="9">CGMCC 1.12919</strain>
    </source>
</reference>
<keyword evidence="4" id="KW-0641">Proline biosynthesis</keyword>
<dbReference type="HAMAP" id="MF_01925">
    <property type="entry name" value="P5C_reductase"/>
    <property type="match status" value="1"/>
</dbReference>
<evidence type="ECO:0000313" key="9">
    <source>
        <dbReference type="EMBL" id="GGC80338.1"/>
    </source>
</evidence>
<evidence type="ECO:0000256" key="6">
    <source>
        <dbReference type="PIRSR" id="PIRSR000193-1"/>
    </source>
</evidence>
<feature type="domain" description="Pyrroline-5-carboxylate reductase catalytic N-terminal" evidence="7">
    <location>
        <begin position="10"/>
        <end position="101"/>
    </location>
</feature>
<keyword evidence="3 4" id="KW-0560">Oxidoreductase</keyword>
<feature type="binding site" evidence="6">
    <location>
        <begin position="72"/>
        <end position="75"/>
    </location>
    <ligand>
        <name>NADP(+)</name>
        <dbReference type="ChEBI" id="CHEBI:58349"/>
    </ligand>
</feature>
<dbReference type="Pfam" id="PF14748">
    <property type="entry name" value="P5CR_dimer"/>
    <property type="match status" value="1"/>
</dbReference>
<dbReference type="PANTHER" id="PTHR11645:SF0">
    <property type="entry name" value="PYRROLINE-5-CARBOXYLATE REDUCTASE 3"/>
    <property type="match status" value="1"/>
</dbReference>
<evidence type="ECO:0000256" key="4">
    <source>
        <dbReference type="HAMAP-Rule" id="MF_01925"/>
    </source>
</evidence>